<dbReference type="Pfam" id="PF08240">
    <property type="entry name" value="ADH_N"/>
    <property type="match status" value="1"/>
</dbReference>
<gene>
    <name evidence="3" type="ORF">PSEMO_21990</name>
</gene>
<sequence>MKALVATRFGTHPEMAIEDRPMPTLKPGHSLVNIHAATVNPLSHQVRSGIVAAARAPRVLSNDGAGTVEASTTFARGTRVAVYGGAQLGISEDGLQQQWVVVEDKRLIELPQQLDLDEGAALPINYVTAYQALTRVGQVVAGQRVLVSGASGALGHALIQTALALGAVPIGVVSSSRKVEFARRSGAVEVIDLATQPLKERVLAITDGKGADLAFDPVGGELLGHLVGALRTRGALVSIGFVGGTSARIDVTDVVIEEKRILGYDAWLETDADVAAAFAAIRGFIGKGLLRPVIDSSYSIEEHASAYARLASREATGSILLRP</sequence>
<comment type="caution">
    <text evidence="3">The sequence shown here is derived from an EMBL/GenBank/DDBJ whole genome shotgun (WGS) entry which is preliminary data.</text>
</comment>
<dbReference type="Gene3D" id="3.40.50.720">
    <property type="entry name" value="NAD(P)-binding Rossmann-like Domain"/>
    <property type="match status" value="1"/>
</dbReference>
<evidence type="ECO:0000313" key="4">
    <source>
        <dbReference type="Proteomes" id="UP000186736"/>
    </source>
</evidence>
<organism evidence="3 4">
    <name type="scientific">Pseudomonas putida</name>
    <name type="common">Arthrobacter siderocapsulatus</name>
    <dbReference type="NCBI Taxonomy" id="303"/>
    <lineage>
        <taxon>Bacteria</taxon>
        <taxon>Pseudomonadati</taxon>
        <taxon>Pseudomonadota</taxon>
        <taxon>Gammaproteobacteria</taxon>
        <taxon>Pseudomonadales</taxon>
        <taxon>Pseudomonadaceae</taxon>
        <taxon>Pseudomonas</taxon>
    </lineage>
</organism>
<dbReference type="GO" id="GO:0016491">
    <property type="term" value="F:oxidoreductase activity"/>
    <property type="evidence" value="ECO:0007669"/>
    <property type="project" value="InterPro"/>
</dbReference>
<dbReference type="SMART" id="SM00829">
    <property type="entry name" value="PKS_ER"/>
    <property type="match status" value="1"/>
</dbReference>
<evidence type="ECO:0000256" key="1">
    <source>
        <dbReference type="ARBA" id="ARBA00022857"/>
    </source>
</evidence>
<dbReference type="Proteomes" id="UP000186736">
    <property type="component" value="Unassembled WGS sequence"/>
</dbReference>
<dbReference type="RefSeq" id="WP_075803139.1">
    <property type="nucleotide sequence ID" value="NZ_MKZO01000017.1"/>
</dbReference>
<dbReference type="AlphaFoldDB" id="A0A1Q9R674"/>
<proteinExistence type="predicted"/>
<dbReference type="EMBL" id="MKZO01000017">
    <property type="protein sequence ID" value="OLS62845.1"/>
    <property type="molecule type" value="Genomic_DNA"/>
</dbReference>
<dbReference type="InterPro" id="IPR020843">
    <property type="entry name" value="ER"/>
</dbReference>
<protein>
    <recommendedName>
        <fullName evidence="2">Enoyl reductase (ER) domain-containing protein</fullName>
    </recommendedName>
</protein>
<dbReference type="PANTHER" id="PTHR44154">
    <property type="entry name" value="QUINONE OXIDOREDUCTASE"/>
    <property type="match status" value="1"/>
</dbReference>
<dbReference type="PANTHER" id="PTHR44154:SF1">
    <property type="entry name" value="QUINONE OXIDOREDUCTASE"/>
    <property type="match status" value="1"/>
</dbReference>
<reference evidence="3 4" key="1">
    <citation type="submission" date="2016-10" db="EMBL/GenBank/DDBJ databases">
        <title>Genome Sequence of Pseudomonas putida GM4FR.</title>
        <authorList>
            <person name="Poehlein A."/>
            <person name="Wemheuer F."/>
            <person name="Hollensteiner J."/>
            <person name="Wemheuer B."/>
        </authorList>
    </citation>
    <scope>NUCLEOTIDE SEQUENCE [LARGE SCALE GENOMIC DNA]</scope>
    <source>
        <strain evidence="3 4">GM4FR</strain>
    </source>
</reference>
<dbReference type="SUPFAM" id="SSF50129">
    <property type="entry name" value="GroES-like"/>
    <property type="match status" value="1"/>
</dbReference>
<evidence type="ECO:0000313" key="3">
    <source>
        <dbReference type="EMBL" id="OLS62845.1"/>
    </source>
</evidence>
<name>A0A1Q9R674_PSEPU</name>
<keyword evidence="1" id="KW-0521">NADP</keyword>
<dbReference type="Gene3D" id="3.90.180.10">
    <property type="entry name" value="Medium-chain alcohol dehydrogenases, catalytic domain"/>
    <property type="match status" value="1"/>
</dbReference>
<dbReference type="SUPFAM" id="SSF51735">
    <property type="entry name" value="NAD(P)-binding Rossmann-fold domains"/>
    <property type="match status" value="1"/>
</dbReference>
<dbReference type="OrthoDB" id="9785812at2"/>
<dbReference type="InterPro" id="IPR036291">
    <property type="entry name" value="NAD(P)-bd_dom_sf"/>
</dbReference>
<dbReference type="InterPro" id="IPR013149">
    <property type="entry name" value="ADH-like_C"/>
</dbReference>
<dbReference type="Pfam" id="PF00107">
    <property type="entry name" value="ADH_zinc_N"/>
    <property type="match status" value="1"/>
</dbReference>
<dbReference type="InterPro" id="IPR051603">
    <property type="entry name" value="Zinc-ADH_QOR/CCCR"/>
</dbReference>
<dbReference type="InterPro" id="IPR011032">
    <property type="entry name" value="GroES-like_sf"/>
</dbReference>
<dbReference type="InterPro" id="IPR013154">
    <property type="entry name" value="ADH-like_N"/>
</dbReference>
<evidence type="ECO:0000259" key="2">
    <source>
        <dbReference type="SMART" id="SM00829"/>
    </source>
</evidence>
<feature type="domain" description="Enoyl reductase (ER)" evidence="2">
    <location>
        <begin position="10"/>
        <end position="321"/>
    </location>
</feature>
<accession>A0A1Q9R674</accession>